<dbReference type="CDD" id="cd06581">
    <property type="entry name" value="TM_PBP1_LivM_like"/>
    <property type="match status" value="1"/>
</dbReference>
<feature type="transmembrane region" description="Helical" evidence="6">
    <location>
        <begin position="21"/>
        <end position="39"/>
    </location>
</feature>
<evidence type="ECO:0000256" key="2">
    <source>
        <dbReference type="ARBA" id="ARBA00022475"/>
    </source>
</evidence>
<dbReference type="InterPro" id="IPR001851">
    <property type="entry name" value="ABC_transp_permease"/>
</dbReference>
<dbReference type="EMBL" id="BONY01000005">
    <property type="protein sequence ID" value="GIH03018.1"/>
    <property type="molecule type" value="Genomic_DNA"/>
</dbReference>
<dbReference type="PANTHER" id="PTHR30482:SF5">
    <property type="entry name" value="ABC TRANSPORTER PERMEASE PROTEIN"/>
    <property type="match status" value="1"/>
</dbReference>
<comment type="caution">
    <text evidence="7">The sequence shown here is derived from an EMBL/GenBank/DDBJ whole genome shotgun (WGS) entry which is preliminary data.</text>
</comment>
<feature type="transmembrane region" description="Helical" evidence="6">
    <location>
        <begin position="71"/>
        <end position="90"/>
    </location>
</feature>
<dbReference type="InterPro" id="IPR043428">
    <property type="entry name" value="LivM-like"/>
</dbReference>
<keyword evidence="4 6" id="KW-1133">Transmembrane helix</keyword>
<keyword evidence="3 6" id="KW-0812">Transmembrane</keyword>
<feature type="transmembrane region" description="Helical" evidence="6">
    <location>
        <begin position="133"/>
        <end position="151"/>
    </location>
</feature>
<feature type="transmembrane region" description="Helical" evidence="6">
    <location>
        <begin position="330"/>
        <end position="351"/>
    </location>
</feature>
<keyword evidence="8" id="KW-1185">Reference proteome</keyword>
<evidence type="ECO:0000313" key="8">
    <source>
        <dbReference type="Proteomes" id="UP000612899"/>
    </source>
</evidence>
<dbReference type="PANTHER" id="PTHR30482">
    <property type="entry name" value="HIGH-AFFINITY BRANCHED-CHAIN AMINO ACID TRANSPORT SYSTEM PERMEASE"/>
    <property type="match status" value="1"/>
</dbReference>
<feature type="transmembrane region" description="Helical" evidence="6">
    <location>
        <begin position="269"/>
        <end position="300"/>
    </location>
</feature>
<organism evidence="7 8">
    <name type="scientific">Rhizocola hellebori</name>
    <dbReference type="NCBI Taxonomy" id="1392758"/>
    <lineage>
        <taxon>Bacteria</taxon>
        <taxon>Bacillati</taxon>
        <taxon>Actinomycetota</taxon>
        <taxon>Actinomycetes</taxon>
        <taxon>Micromonosporales</taxon>
        <taxon>Micromonosporaceae</taxon>
        <taxon>Rhizocola</taxon>
    </lineage>
</organism>
<keyword evidence="2" id="KW-1003">Cell membrane</keyword>
<dbReference type="Pfam" id="PF02653">
    <property type="entry name" value="BPD_transp_2"/>
    <property type="match status" value="1"/>
</dbReference>
<dbReference type="RefSeq" id="WP_203906945.1">
    <property type="nucleotide sequence ID" value="NZ_BONY01000005.1"/>
</dbReference>
<dbReference type="GO" id="GO:0015658">
    <property type="term" value="F:branched-chain amino acid transmembrane transporter activity"/>
    <property type="evidence" value="ECO:0007669"/>
    <property type="project" value="InterPro"/>
</dbReference>
<protein>
    <submittedName>
        <fullName evidence="7">Branched-chain amino acid ABC transporter permease</fullName>
    </submittedName>
</protein>
<feature type="transmembrane region" description="Helical" evidence="6">
    <location>
        <begin position="102"/>
        <end position="126"/>
    </location>
</feature>
<sequence>MNRPLMHHRYSSDMALLNTRAKKVAMLALLAVAALLALLLTDDYLQLLATGAATAIGIIGLNLATGYAGQVSLGHAFFLAIGAYTAAAISGDPHGRTIGLGITSILVWLPAAGLVAAAVGALVAPLAVRLRGLYLAIVTLGLVFVGGYVFGEWRELTGGSGIGRPAAVPELFGVRLDRSTALFTRDQQLYWLMLTLLVLFALAARNVARSRVGRAFNAIRDRDIAAGIMGINLARYKTIAFALSSFYAGCAGGLLFCITGYLTPDNFNLALSVVAIAMVLVGGAGTISGAVLGAFFFTLLSPLTKALPSLVPAVTDDATRTPNIFQLETVAYGALIVVFLVFEPRGLYGLWVRLRSYWKAWPFSY</sequence>
<comment type="subcellular location">
    <subcellularLocation>
        <location evidence="1">Cell membrane</location>
        <topology evidence="1">Multi-pass membrane protein</topology>
    </subcellularLocation>
</comment>
<evidence type="ECO:0000313" key="7">
    <source>
        <dbReference type="EMBL" id="GIH03018.1"/>
    </source>
</evidence>
<gene>
    <name evidence="7" type="ORF">Rhe02_10850</name>
</gene>
<dbReference type="Proteomes" id="UP000612899">
    <property type="component" value="Unassembled WGS sequence"/>
</dbReference>
<proteinExistence type="predicted"/>
<evidence type="ECO:0000256" key="6">
    <source>
        <dbReference type="SAM" id="Phobius"/>
    </source>
</evidence>
<evidence type="ECO:0000256" key="5">
    <source>
        <dbReference type="ARBA" id="ARBA00023136"/>
    </source>
</evidence>
<evidence type="ECO:0000256" key="3">
    <source>
        <dbReference type="ARBA" id="ARBA00022692"/>
    </source>
</evidence>
<dbReference type="AlphaFoldDB" id="A0A8J3Q316"/>
<accession>A0A8J3Q316</accession>
<reference evidence="7" key="1">
    <citation type="submission" date="2021-01" db="EMBL/GenBank/DDBJ databases">
        <title>Whole genome shotgun sequence of Rhizocola hellebori NBRC 109834.</title>
        <authorList>
            <person name="Komaki H."/>
            <person name="Tamura T."/>
        </authorList>
    </citation>
    <scope>NUCLEOTIDE SEQUENCE</scope>
    <source>
        <strain evidence="7">NBRC 109834</strain>
    </source>
</reference>
<feature type="transmembrane region" description="Helical" evidence="6">
    <location>
        <begin position="189"/>
        <end position="208"/>
    </location>
</feature>
<name>A0A8J3Q316_9ACTN</name>
<dbReference type="GO" id="GO:0005886">
    <property type="term" value="C:plasma membrane"/>
    <property type="evidence" value="ECO:0007669"/>
    <property type="project" value="UniProtKB-SubCell"/>
</dbReference>
<evidence type="ECO:0000256" key="1">
    <source>
        <dbReference type="ARBA" id="ARBA00004651"/>
    </source>
</evidence>
<feature type="transmembrane region" description="Helical" evidence="6">
    <location>
        <begin position="45"/>
        <end position="64"/>
    </location>
</feature>
<keyword evidence="5 6" id="KW-0472">Membrane</keyword>
<evidence type="ECO:0000256" key="4">
    <source>
        <dbReference type="ARBA" id="ARBA00022989"/>
    </source>
</evidence>
<feature type="transmembrane region" description="Helical" evidence="6">
    <location>
        <begin position="239"/>
        <end position="263"/>
    </location>
</feature>